<dbReference type="Proteomes" id="UP000251670">
    <property type="component" value="Unassembled WGS sequence"/>
</dbReference>
<dbReference type="Proteomes" id="UP000199426">
    <property type="component" value="Unassembled WGS sequence"/>
</dbReference>
<accession>A0A2X2VFK1</accession>
<reference evidence="2 4" key="2">
    <citation type="submission" date="2018-06" db="EMBL/GenBank/DDBJ databases">
        <authorList>
            <consortium name="Pathogen Informatics"/>
            <person name="Doyle S."/>
        </authorList>
    </citation>
    <scope>NUCLEOTIDE SEQUENCE [LARGE SCALE GENOMIC DNA]</scope>
    <source>
        <strain evidence="2 4">NCTC13492</strain>
    </source>
</reference>
<organism evidence="2 4">
    <name type="scientific">Chryseobacterium jejuense</name>
    <dbReference type="NCBI Taxonomy" id="445960"/>
    <lineage>
        <taxon>Bacteria</taxon>
        <taxon>Pseudomonadati</taxon>
        <taxon>Bacteroidota</taxon>
        <taxon>Flavobacteriia</taxon>
        <taxon>Flavobacteriales</taxon>
        <taxon>Weeksellaceae</taxon>
        <taxon>Chryseobacterium group</taxon>
        <taxon>Chryseobacterium</taxon>
    </lineage>
</organism>
<reference evidence="1 3" key="1">
    <citation type="submission" date="2016-10" db="EMBL/GenBank/DDBJ databases">
        <authorList>
            <person name="Varghese N."/>
            <person name="Submissions S."/>
        </authorList>
    </citation>
    <scope>NUCLEOTIDE SEQUENCE [LARGE SCALE GENOMIC DNA]</scope>
    <source>
        <strain evidence="1 3">DSM 19299</strain>
    </source>
</reference>
<proteinExistence type="predicted"/>
<evidence type="ECO:0000313" key="4">
    <source>
        <dbReference type="Proteomes" id="UP000251670"/>
    </source>
</evidence>
<sequence length="37" mass="4332">MKTREYVGTESPDHQFNVVIQQDTNNQSLIWSYIAAF</sequence>
<evidence type="ECO:0000313" key="1">
    <source>
        <dbReference type="EMBL" id="SDJ10315.1"/>
    </source>
</evidence>
<dbReference type="EMBL" id="FNEG01000004">
    <property type="protein sequence ID" value="SDJ10315.1"/>
    <property type="molecule type" value="Genomic_DNA"/>
</dbReference>
<name>A0A2X2VFK1_CHRJE</name>
<keyword evidence="3" id="KW-1185">Reference proteome</keyword>
<evidence type="ECO:0000313" key="3">
    <source>
        <dbReference type="Proteomes" id="UP000199426"/>
    </source>
</evidence>
<evidence type="ECO:0000313" key="2">
    <source>
        <dbReference type="EMBL" id="SQB27886.1"/>
    </source>
</evidence>
<dbReference type="AlphaFoldDB" id="A0A2X2VFK1"/>
<dbReference type="EMBL" id="UAWB01000002">
    <property type="protein sequence ID" value="SQB27886.1"/>
    <property type="molecule type" value="Genomic_DNA"/>
</dbReference>
<dbReference type="STRING" id="445960.SAMN05421542_2652"/>
<gene>
    <name evidence="2" type="ORF">NCTC13492_01469</name>
    <name evidence="1" type="ORF">SAMN05421542_2652</name>
</gene>
<protein>
    <submittedName>
        <fullName evidence="2">Uncharacterized protein</fullName>
    </submittedName>
</protein>